<protein>
    <submittedName>
        <fullName evidence="1">Uncharacterized protein</fullName>
    </submittedName>
</protein>
<evidence type="ECO:0000313" key="2">
    <source>
        <dbReference type="Proteomes" id="UP000478546"/>
    </source>
</evidence>
<evidence type="ECO:0000313" key="1">
    <source>
        <dbReference type="EMBL" id="NDK55771.1"/>
    </source>
</evidence>
<dbReference type="Proteomes" id="UP000478546">
    <property type="component" value="Unassembled WGS sequence"/>
</dbReference>
<organism evidence="1 2">
    <name type="scientific">Pontibacter fetidus</name>
    <dbReference type="NCBI Taxonomy" id="2700082"/>
    <lineage>
        <taxon>Bacteria</taxon>
        <taxon>Pseudomonadati</taxon>
        <taxon>Bacteroidota</taxon>
        <taxon>Cytophagia</taxon>
        <taxon>Cytophagales</taxon>
        <taxon>Hymenobacteraceae</taxon>
        <taxon>Pontibacter</taxon>
    </lineage>
</organism>
<name>A0A6B2H0D3_9BACT</name>
<sequence>MGLIPATNYYSFLDILVNVATIVSRESSFSSASLAPARFIQLLAS</sequence>
<reference evidence="1 2" key="1">
    <citation type="submission" date="2020-01" db="EMBL/GenBank/DDBJ databases">
        <authorList>
            <person name="Kim M.K."/>
        </authorList>
    </citation>
    <scope>NUCLEOTIDE SEQUENCE [LARGE SCALE GENOMIC DNA]</scope>
    <source>
        <strain evidence="1 2">BT213</strain>
    </source>
</reference>
<dbReference type="RefSeq" id="WP_162345839.1">
    <property type="nucleotide sequence ID" value="NZ_JAAEAA010000008.1"/>
</dbReference>
<proteinExistence type="predicted"/>
<gene>
    <name evidence="1" type="ORF">GWO68_07580</name>
</gene>
<dbReference type="AlphaFoldDB" id="A0A6B2H0D3"/>
<keyword evidence="2" id="KW-1185">Reference proteome</keyword>
<accession>A0A6B2H0D3</accession>
<comment type="caution">
    <text evidence="1">The sequence shown here is derived from an EMBL/GenBank/DDBJ whole genome shotgun (WGS) entry which is preliminary data.</text>
</comment>
<dbReference type="EMBL" id="JAAEAA010000008">
    <property type="protein sequence ID" value="NDK55771.1"/>
    <property type="molecule type" value="Genomic_DNA"/>
</dbReference>